<organism evidence="2">
    <name type="scientific">Arundo donax</name>
    <name type="common">Giant reed</name>
    <name type="synonym">Donax arundinaceus</name>
    <dbReference type="NCBI Taxonomy" id="35708"/>
    <lineage>
        <taxon>Eukaryota</taxon>
        <taxon>Viridiplantae</taxon>
        <taxon>Streptophyta</taxon>
        <taxon>Embryophyta</taxon>
        <taxon>Tracheophyta</taxon>
        <taxon>Spermatophyta</taxon>
        <taxon>Magnoliopsida</taxon>
        <taxon>Liliopsida</taxon>
        <taxon>Poales</taxon>
        <taxon>Poaceae</taxon>
        <taxon>PACMAD clade</taxon>
        <taxon>Arundinoideae</taxon>
        <taxon>Arundineae</taxon>
        <taxon>Arundo</taxon>
    </lineage>
</organism>
<protein>
    <submittedName>
        <fullName evidence="2">Uncharacterized protein</fullName>
    </submittedName>
</protein>
<dbReference type="AlphaFoldDB" id="A0A0A9EAU9"/>
<proteinExistence type="predicted"/>
<feature type="region of interest" description="Disordered" evidence="1">
    <location>
        <begin position="165"/>
        <end position="211"/>
    </location>
</feature>
<reference evidence="2" key="1">
    <citation type="submission" date="2014-09" db="EMBL/GenBank/DDBJ databases">
        <authorList>
            <person name="Magalhaes I.L.F."/>
            <person name="Oliveira U."/>
            <person name="Santos F.R."/>
            <person name="Vidigal T.H.D.A."/>
            <person name="Brescovit A.D."/>
            <person name="Santos A.J."/>
        </authorList>
    </citation>
    <scope>NUCLEOTIDE SEQUENCE</scope>
    <source>
        <tissue evidence="2">Shoot tissue taken approximately 20 cm above the soil surface</tissue>
    </source>
</reference>
<accession>A0A0A9EAU9</accession>
<reference evidence="2" key="2">
    <citation type="journal article" date="2015" name="Data Brief">
        <title>Shoot transcriptome of the giant reed, Arundo donax.</title>
        <authorList>
            <person name="Barrero R.A."/>
            <person name="Guerrero F.D."/>
            <person name="Moolhuijzen P."/>
            <person name="Goolsby J.A."/>
            <person name="Tidwell J."/>
            <person name="Bellgard S.E."/>
            <person name="Bellgard M.I."/>
        </authorList>
    </citation>
    <scope>NUCLEOTIDE SEQUENCE</scope>
    <source>
        <tissue evidence="2">Shoot tissue taken approximately 20 cm above the soil surface</tissue>
    </source>
</reference>
<dbReference type="EMBL" id="GBRH01202840">
    <property type="protein sequence ID" value="JAD95055.1"/>
    <property type="molecule type" value="Transcribed_RNA"/>
</dbReference>
<feature type="compositionally biased region" description="Polar residues" evidence="1">
    <location>
        <begin position="165"/>
        <end position="175"/>
    </location>
</feature>
<feature type="region of interest" description="Disordered" evidence="1">
    <location>
        <begin position="1"/>
        <end position="65"/>
    </location>
</feature>
<evidence type="ECO:0000313" key="2">
    <source>
        <dbReference type="EMBL" id="JAD95055.1"/>
    </source>
</evidence>
<sequence length="211" mass="21876">MVIEDSSDQPLSRSSSQEVEQHLEDPQPVAAHPAPVVSSAAEEAPVPVETPASTPPPPFQVPVSVPVVTPQPMEQDSVATSSSAGEAGMVMPEAVPPYLYPMMLPPYYHPGFVPVPYYGYVPVFYGHGPPGAAHAAHEVVKPVAVHSKSPLNVSDLYSISELSLKGDSSANNGVPTSPLPPKPIGRPERQSAFHGKGPGGGSSGGLIPAVK</sequence>
<name>A0A0A9EAU9_ARUDO</name>
<feature type="compositionally biased region" description="Low complexity" evidence="1">
    <location>
        <begin position="28"/>
        <end position="52"/>
    </location>
</feature>
<feature type="compositionally biased region" description="Low complexity" evidence="1">
    <location>
        <begin position="8"/>
        <end position="17"/>
    </location>
</feature>
<evidence type="ECO:0000256" key="1">
    <source>
        <dbReference type="SAM" id="MobiDB-lite"/>
    </source>
</evidence>